<accession>A0A1I5YNC8</accession>
<dbReference type="OrthoDB" id="9793254at2"/>
<gene>
    <name evidence="2" type="ORF">SAMN05444277_11351</name>
</gene>
<dbReference type="STRING" id="1465490.SAMN05444277_11351"/>
<dbReference type="Pfam" id="PF01814">
    <property type="entry name" value="Hemerythrin"/>
    <property type="match status" value="1"/>
</dbReference>
<dbReference type="RefSeq" id="WP_090661774.1">
    <property type="nucleotide sequence ID" value="NZ_FOXQ01000013.1"/>
</dbReference>
<evidence type="ECO:0000259" key="1">
    <source>
        <dbReference type="Pfam" id="PF01814"/>
    </source>
</evidence>
<feature type="domain" description="Hemerythrin-like" evidence="1">
    <location>
        <begin position="35"/>
        <end position="121"/>
    </location>
</feature>
<dbReference type="InterPro" id="IPR012312">
    <property type="entry name" value="Hemerythrin-like"/>
</dbReference>
<name>A0A1I5YNC8_9BACT</name>
<dbReference type="EMBL" id="FOXQ01000013">
    <property type="protein sequence ID" value="SFQ45600.1"/>
    <property type="molecule type" value="Genomic_DNA"/>
</dbReference>
<sequence length="162" mass="18652">MPIKRNENLVQLSRDHHATLLSCWKIRTGLKLNIDTARIKAYVQYFWEVHIHPHFIEEETILFVPVKDAAVQKALNEHADISKQVESIMASPIVQPQQLATLADTVDNHVRYEERELFPHLENILTEVQLKEIGSRLQATAGTVCNDDFTDEFWKAGPQQNN</sequence>
<dbReference type="AlphaFoldDB" id="A0A1I5YNC8"/>
<evidence type="ECO:0000313" key="2">
    <source>
        <dbReference type="EMBL" id="SFQ45600.1"/>
    </source>
</evidence>
<reference evidence="2 3" key="1">
    <citation type="submission" date="2016-10" db="EMBL/GenBank/DDBJ databases">
        <authorList>
            <person name="de Groot N.N."/>
        </authorList>
    </citation>
    <scope>NUCLEOTIDE SEQUENCE [LARGE SCALE GENOMIC DNA]</scope>
    <source>
        <strain evidence="2 3">DSM 28286</strain>
    </source>
</reference>
<dbReference type="Proteomes" id="UP000199031">
    <property type="component" value="Unassembled WGS sequence"/>
</dbReference>
<evidence type="ECO:0000313" key="3">
    <source>
        <dbReference type="Proteomes" id="UP000199031"/>
    </source>
</evidence>
<organism evidence="2 3">
    <name type="scientific">Parafilimonas terrae</name>
    <dbReference type="NCBI Taxonomy" id="1465490"/>
    <lineage>
        <taxon>Bacteria</taxon>
        <taxon>Pseudomonadati</taxon>
        <taxon>Bacteroidota</taxon>
        <taxon>Chitinophagia</taxon>
        <taxon>Chitinophagales</taxon>
        <taxon>Chitinophagaceae</taxon>
        <taxon>Parafilimonas</taxon>
    </lineage>
</organism>
<keyword evidence="3" id="KW-1185">Reference proteome</keyword>
<protein>
    <submittedName>
        <fullName evidence="2">Hemerythrin HHE cation binding domain-containing protein</fullName>
    </submittedName>
</protein>
<dbReference type="Gene3D" id="1.20.120.520">
    <property type="entry name" value="nmb1532 protein domain like"/>
    <property type="match status" value="1"/>
</dbReference>
<proteinExistence type="predicted"/>